<evidence type="ECO:0000313" key="3">
    <source>
        <dbReference type="Proteomes" id="UP000555103"/>
    </source>
</evidence>
<keyword evidence="1" id="KW-0812">Transmembrane</keyword>
<keyword evidence="1" id="KW-1133">Transmembrane helix</keyword>
<protein>
    <submittedName>
        <fullName evidence="2">Uncharacterized protein</fullName>
    </submittedName>
</protein>
<accession>A0A840CGX1</accession>
<dbReference type="RefSeq" id="WP_183305417.1">
    <property type="nucleotide sequence ID" value="NZ_JACIEP010000001.1"/>
</dbReference>
<dbReference type="EMBL" id="JACIEP010000001">
    <property type="protein sequence ID" value="MBB4034486.1"/>
    <property type="molecule type" value="Genomic_DNA"/>
</dbReference>
<sequence>MKEIQDLNKMNMDDRLVFVDRVSSDKKISPKRKKMYTVLAFALLPLAIFLHSKEMDRRAKKPR</sequence>
<gene>
    <name evidence="2" type="ORF">GGR21_000371</name>
</gene>
<evidence type="ECO:0000256" key="1">
    <source>
        <dbReference type="SAM" id="Phobius"/>
    </source>
</evidence>
<feature type="transmembrane region" description="Helical" evidence="1">
    <location>
        <begin position="35"/>
        <end position="52"/>
    </location>
</feature>
<name>A0A840CGX1_9BACT</name>
<keyword evidence="3" id="KW-1185">Reference proteome</keyword>
<keyword evidence="1" id="KW-0472">Membrane</keyword>
<organism evidence="2 3">
    <name type="scientific">Dysgonomonas hofstadii</name>
    <dbReference type="NCBI Taxonomy" id="637886"/>
    <lineage>
        <taxon>Bacteria</taxon>
        <taxon>Pseudomonadati</taxon>
        <taxon>Bacteroidota</taxon>
        <taxon>Bacteroidia</taxon>
        <taxon>Bacteroidales</taxon>
        <taxon>Dysgonomonadaceae</taxon>
        <taxon>Dysgonomonas</taxon>
    </lineage>
</organism>
<reference evidence="2 3" key="1">
    <citation type="submission" date="2020-08" db="EMBL/GenBank/DDBJ databases">
        <title>Genomic Encyclopedia of Type Strains, Phase IV (KMG-IV): sequencing the most valuable type-strain genomes for metagenomic binning, comparative biology and taxonomic classification.</title>
        <authorList>
            <person name="Goeker M."/>
        </authorList>
    </citation>
    <scope>NUCLEOTIDE SEQUENCE [LARGE SCALE GENOMIC DNA]</scope>
    <source>
        <strain evidence="2 3">DSM 104969</strain>
    </source>
</reference>
<evidence type="ECO:0000313" key="2">
    <source>
        <dbReference type="EMBL" id="MBB4034486.1"/>
    </source>
</evidence>
<dbReference type="AlphaFoldDB" id="A0A840CGX1"/>
<comment type="caution">
    <text evidence="2">The sequence shown here is derived from an EMBL/GenBank/DDBJ whole genome shotgun (WGS) entry which is preliminary data.</text>
</comment>
<proteinExistence type="predicted"/>
<dbReference type="Proteomes" id="UP000555103">
    <property type="component" value="Unassembled WGS sequence"/>
</dbReference>